<reference evidence="2 3" key="1">
    <citation type="submission" date="2018-06" db="EMBL/GenBank/DDBJ databases">
        <title>Comparative genomics reveals the genomic features of Rhizophagus irregularis, R. cerebriforme, R. diaphanum and Gigaspora rosea, and their symbiotic lifestyle signature.</title>
        <authorList>
            <person name="Morin E."/>
            <person name="San Clemente H."/>
            <person name="Chen E.C.H."/>
            <person name="De La Providencia I."/>
            <person name="Hainaut M."/>
            <person name="Kuo A."/>
            <person name="Kohler A."/>
            <person name="Murat C."/>
            <person name="Tang N."/>
            <person name="Roy S."/>
            <person name="Loubradou J."/>
            <person name="Henrissat B."/>
            <person name="Grigoriev I.V."/>
            <person name="Corradi N."/>
            <person name="Roux C."/>
            <person name="Martin F.M."/>
        </authorList>
    </citation>
    <scope>NUCLEOTIDE SEQUENCE [LARGE SCALE GENOMIC DNA]</scope>
    <source>
        <strain evidence="2 3">DAOM 227022</strain>
    </source>
</reference>
<dbReference type="CDD" id="cd18186">
    <property type="entry name" value="BTB_POZ_ZBTB_KLHL-like"/>
    <property type="match status" value="1"/>
</dbReference>
<dbReference type="InterPro" id="IPR011333">
    <property type="entry name" value="SKP1/BTB/POZ_sf"/>
</dbReference>
<protein>
    <recommendedName>
        <fullName evidence="1">BTB domain-containing protein</fullName>
    </recommendedName>
</protein>
<comment type="caution">
    <text evidence="2">The sequence shown here is derived from an EMBL/GenBank/DDBJ whole genome shotgun (WGS) entry which is preliminary data.</text>
</comment>
<feature type="non-terminal residue" evidence="2">
    <location>
        <position position="480"/>
    </location>
</feature>
<evidence type="ECO:0000313" key="3">
    <source>
        <dbReference type="Proteomes" id="UP000265703"/>
    </source>
</evidence>
<evidence type="ECO:0000313" key="2">
    <source>
        <dbReference type="EMBL" id="RIA90195.1"/>
    </source>
</evidence>
<feature type="domain" description="BTB" evidence="1">
    <location>
        <begin position="419"/>
        <end position="480"/>
    </location>
</feature>
<dbReference type="Pfam" id="PF00651">
    <property type="entry name" value="BTB"/>
    <property type="match status" value="1"/>
</dbReference>
<organism evidence="2 3">
    <name type="scientific">Glomus cerebriforme</name>
    <dbReference type="NCBI Taxonomy" id="658196"/>
    <lineage>
        <taxon>Eukaryota</taxon>
        <taxon>Fungi</taxon>
        <taxon>Fungi incertae sedis</taxon>
        <taxon>Mucoromycota</taxon>
        <taxon>Glomeromycotina</taxon>
        <taxon>Glomeromycetes</taxon>
        <taxon>Glomerales</taxon>
        <taxon>Glomeraceae</taxon>
        <taxon>Glomus</taxon>
    </lineage>
</organism>
<dbReference type="Proteomes" id="UP000265703">
    <property type="component" value="Unassembled WGS sequence"/>
</dbReference>
<name>A0A397T1S3_9GLOM</name>
<dbReference type="InterPro" id="IPR000210">
    <property type="entry name" value="BTB/POZ_dom"/>
</dbReference>
<dbReference type="PANTHER" id="PTHR15600">
    <property type="entry name" value="SACSIN"/>
    <property type="match status" value="1"/>
</dbReference>
<dbReference type="GO" id="GO:0030544">
    <property type="term" value="F:Hsp70 protein binding"/>
    <property type="evidence" value="ECO:0007669"/>
    <property type="project" value="TreeGrafter"/>
</dbReference>
<dbReference type="PANTHER" id="PTHR15600:SF42">
    <property type="entry name" value="SACSIN"/>
    <property type="match status" value="1"/>
</dbReference>
<dbReference type="PROSITE" id="PS50097">
    <property type="entry name" value="BTB"/>
    <property type="match status" value="1"/>
</dbReference>
<accession>A0A397T1S3</accession>
<dbReference type="InterPro" id="IPR052972">
    <property type="entry name" value="Sacsin_chaperone_reg"/>
</dbReference>
<dbReference type="Gene3D" id="3.30.710.10">
    <property type="entry name" value="Potassium Channel Kv1.1, Chain A"/>
    <property type="match status" value="1"/>
</dbReference>
<dbReference type="STRING" id="658196.A0A397T1S3"/>
<dbReference type="EMBL" id="QKYT01000188">
    <property type="protein sequence ID" value="RIA90195.1"/>
    <property type="molecule type" value="Genomic_DNA"/>
</dbReference>
<gene>
    <name evidence="2" type="ORF">C1645_770651</name>
</gene>
<evidence type="ECO:0000259" key="1">
    <source>
        <dbReference type="PROSITE" id="PS50097"/>
    </source>
</evidence>
<proteinExistence type="predicted"/>
<dbReference type="AlphaFoldDB" id="A0A397T1S3"/>
<keyword evidence="3" id="KW-1185">Reference proteome</keyword>
<dbReference type="SUPFAM" id="SSF54695">
    <property type="entry name" value="POZ domain"/>
    <property type="match status" value="1"/>
</dbReference>
<sequence>MTNLSMPNLEFSFHVSFYKCDELDFNVLFSLSAEFIDEVKYVTNYFIPHHLNSTPSSEYITFLQSILSLKNREIEQYFELYPLIPNKSFQALVKANTLYDITVPLFCNVFEGSDKFLPSILCGNPVWVAALKRIGLKYQVNCKTFIECAQEIESQFQHDRYPMNVVKHRAKYVIDYLYENREIFLKFSSDQWAQIMQIRFVPSEKSLQGSLFEEAKETSGFESFAVLCFQRYKEVCWTQRPLFEKNVEPTDLFLKNCSKIVGKPSPGDVIDHWLFVVDKIKSRSSYTWRSSENYNVIKKIIKKIYEIMNEFSKENAEEFKSIVDSEEKLFLNGEDPFDKENWVAGSELVFGVQENVRKGLNKVNECLIPYEDLLLLAGAHKLEEISDYSDDDEEKHDQKNLLLNNLLNKFTKYPDTRHHDVIFIVGEEESKIGANRYVLSAASKYFEKMFCGHTAESIENEQIVVRIEDIQPDAFQVFLR</sequence>
<dbReference type="OrthoDB" id="2355810at2759"/>